<dbReference type="AlphaFoldDB" id="A0A521FUL5"/>
<protein>
    <submittedName>
        <fullName evidence="2">Uncharacterized protein</fullName>
    </submittedName>
</protein>
<dbReference type="RefSeq" id="WP_142495104.1">
    <property type="nucleotide sequence ID" value="NZ_FXTO01000064.1"/>
</dbReference>
<dbReference type="Proteomes" id="UP000316030">
    <property type="component" value="Unassembled WGS sequence"/>
</dbReference>
<gene>
    <name evidence="2" type="ORF">SAMN06265173_1644</name>
</gene>
<evidence type="ECO:0000313" key="3">
    <source>
        <dbReference type="Proteomes" id="UP000316030"/>
    </source>
</evidence>
<sequence length="87" mass="9095">MPDPITHYTPDSSSPAGDFFSVTPDDDTDLSIYCRALYIGTTGDLALISVGGTTVTFKNVAAGSILPVRASRVLDTGTTATDIVALW</sequence>
<evidence type="ECO:0000313" key="2">
    <source>
        <dbReference type="EMBL" id="SMO99915.1"/>
    </source>
</evidence>
<dbReference type="EMBL" id="FXTO01000064">
    <property type="protein sequence ID" value="SMO99915.1"/>
    <property type="molecule type" value="Genomic_DNA"/>
</dbReference>
<proteinExistence type="predicted"/>
<keyword evidence="3" id="KW-1185">Reference proteome</keyword>
<accession>A0A521FUL5</accession>
<organism evidence="2 3">
    <name type="scientific">Thalassovita litoralis</name>
    <dbReference type="NCBI Taxonomy" id="1010611"/>
    <lineage>
        <taxon>Bacteria</taxon>
        <taxon>Pseudomonadati</taxon>
        <taxon>Pseudomonadota</taxon>
        <taxon>Alphaproteobacteria</taxon>
        <taxon>Rhodobacterales</taxon>
        <taxon>Roseobacteraceae</taxon>
        <taxon>Thalassovita</taxon>
    </lineage>
</organism>
<dbReference type="OrthoDB" id="7916272at2"/>
<evidence type="ECO:0000256" key="1">
    <source>
        <dbReference type="SAM" id="MobiDB-lite"/>
    </source>
</evidence>
<name>A0A521FUL5_9RHOB</name>
<feature type="region of interest" description="Disordered" evidence="1">
    <location>
        <begin position="1"/>
        <end position="20"/>
    </location>
</feature>
<reference evidence="2 3" key="1">
    <citation type="submission" date="2017-05" db="EMBL/GenBank/DDBJ databases">
        <authorList>
            <person name="Varghese N."/>
            <person name="Submissions S."/>
        </authorList>
    </citation>
    <scope>NUCLEOTIDE SEQUENCE [LARGE SCALE GENOMIC DNA]</scope>
    <source>
        <strain evidence="2 3">DSM 29506</strain>
    </source>
</reference>